<dbReference type="PANTHER" id="PTHR31836">
    <property type="match status" value="1"/>
</dbReference>
<dbReference type="EMBL" id="KE123950">
    <property type="protein sequence ID" value="EPB88447.1"/>
    <property type="molecule type" value="Genomic_DNA"/>
</dbReference>
<evidence type="ECO:0000256" key="2">
    <source>
        <dbReference type="SAM" id="SignalP"/>
    </source>
</evidence>
<dbReference type="InParanoid" id="S2JIX7"/>
<keyword evidence="1 2" id="KW-0732">Signal</keyword>
<accession>S2JIX7</accession>
<protein>
    <recommendedName>
        <fullName evidence="5">RlpA-like protein double-psi beta-barrel domain-containing protein</fullName>
    </recommendedName>
</protein>
<dbReference type="InterPro" id="IPR051477">
    <property type="entry name" value="Expansin_CellWall"/>
</dbReference>
<sequence>MKVQFLFTLLVVLFATIASAKPLKARGLAGDLVKTVKNLLHHGIGTFFDPESEGGSQGACGPYADENSQIVAMNAHQYGNLNKKSHWCGKKLKICHKTKCTIATVTDACPGCDNGCLDLTPAVWGQLESDYNKGVIPIAWDEWDGEDEDSDEDDERT</sequence>
<organism evidence="3 4">
    <name type="scientific">Mucor circinelloides f. circinelloides (strain 1006PhL)</name>
    <name type="common">Mucormycosis agent</name>
    <name type="synonym">Calyptromyces circinelloides</name>
    <dbReference type="NCBI Taxonomy" id="1220926"/>
    <lineage>
        <taxon>Eukaryota</taxon>
        <taxon>Fungi</taxon>
        <taxon>Fungi incertae sedis</taxon>
        <taxon>Mucoromycota</taxon>
        <taxon>Mucoromycotina</taxon>
        <taxon>Mucoromycetes</taxon>
        <taxon>Mucorales</taxon>
        <taxon>Mucorineae</taxon>
        <taxon>Mucoraceae</taxon>
        <taxon>Mucor</taxon>
    </lineage>
</organism>
<dbReference type="Gene3D" id="2.40.40.10">
    <property type="entry name" value="RlpA-like domain"/>
    <property type="match status" value="1"/>
</dbReference>
<keyword evidence="4" id="KW-1185">Reference proteome</keyword>
<name>S2JIX7_MUCC1</name>
<dbReference type="Proteomes" id="UP000014254">
    <property type="component" value="Unassembled WGS sequence"/>
</dbReference>
<dbReference type="SUPFAM" id="SSF50685">
    <property type="entry name" value="Barwin-like endoglucanases"/>
    <property type="match status" value="1"/>
</dbReference>
<gene>
    <name evidence="3" type="ORF">HMPREF1544_04682</name>
</gene>
<dbReference type="InterPro" id="IPR036908">
    <property type="entry name" value="RlpA-like_sf"/>
</dbReference>
<dbReference type="OMA" id="KKSHWCG"/>
<reference evidence="4" key="1">
    <citation type="submission" date="2013-05" db="EMBL/GenBank/DDBJ databases">
        <title>The Genome sequence of Mucor circinelloides f. circinelloides 1006PhL.</title>
        <authorList>
            <consortium name="The Broad Institute Genomics Platform"/>
            <person name="Cuomo C."/>
            <person name="Earl A."/>
            <person name="Findley K."/>
            <person name="Lee S.C."/>
            <person name="Walker B."/>
            <person name="Young S."/>
            <person name="Zeng Q."/>
            <person name="Gargeya S."/>
            <person name="Fitzgerald M."/>
            <person name="Haas B."/>
            <person name="Abouelleil A."/>
            <person name="Allen A.W."/>
            <person name="Alvarado L."/>
            <person name="Arachchi H.M."/>
            <person name="Berlin A.M."/>
            <person name="Chapman S.B."/>
            <person name="Gainer-Dewar J."/>
            <person name="Goldberg J."/>
            <person name="Griggs A."/>
            <person name="Gujja S."/>
            <person name="Hansen M."/>
            <person name="Howarth C."/>
            <person name="Imamovic A."/>
            <person name="Ireland A."/>
            <person name="Larimer J."/>
            <person name="McCowan C."/>
            <person name="Murphy C."/>
            <person name="Pearson M."/>
            <person name="Poon T.W."/>
            <person name="Priest M."/>
            <person name="Roberts A."/>
            <person name="Saif S."/>
            <person name="Shea T."/>
            <person name="Sisk P."/>
            <person name="Sykes S."/>
            <person name="Wortman J."/>
            <person name="Nusbaum C."/>
            <person name="Birren B."/>
        </authorList>
    </citation>
    <scope>NUCLEOTIDE SEQUENCE [LARGE SCALE GENOMIC DNA]</scope>
    <source>
        <strain evidence="4">1006PhL</strain>
    </source>
</reference>
<evidence type="ECO:0000313" key="3">
    <source>
        <dbReference type="EMBL" id="EPB88447.1"/>
    </source>
</evidence>
<feature type="chain" id="PRO_5004497192" description="RlpA-like protein double-psi beta-barrel domain-containing protein" evidence="2">
    <location>
        <begin position="21"/>
        <end position="157"/>
    </location>
</feature>
<evidence type="ECO:0000313" key="4">
    <source>
        <dbReference type="Proteomes" id="UP000014254"/>
    </source>
</evidence>
<dbReference type="OrthoDB" id="623670at2759"/>
<dbReference type="eggNOG" id="ENOG502S5JY">
    <property type="taxonomic scope" value="Eukaryota"/>
</dbReference>
<dbReference type="STRING" id="1220926.S2JIX7"/>
<evidence type="ECO:0000256" key="1">
    <source>
        <dbReference type="ARBA" id="ARBA00022729"/>
    </source>
</evidence>
<dbReference type="AlphaFoldDB" id="S2JIX7"/>
<proteinExistence type="predicted"/>
<feature type="signal peptide" evidence="2">
    <location>
        <begin position="1"/>
        <end position="20"/>
    </location>
</feature>
<dbReference type="VEuPathDB" id="FungiDB:HMPREF1544_04682"/>
<dbReference type="PANTHER" id="PTHR31836:SF28">
    <property type="entry name" value="SRCR DOMAIN-CONTAINING PROTEIN-RELATED"/>
    <property type="match status" value="1"/>
</dbReference>
<evidence type="ECO:0008006" key="5">
    <source>
        <dbReference type="Google" id="ProtNLM"/>
    </source>
</evidence>
<dbReference type="CDD" id="cd22191">
    <property type="entry name" value="DPBB_RlpA_EXP_N-like"/>
    <property type="match status" value="1"/>
</dbReference>